<evidence type="ECO:0000256" key="1">
    <source>
        <dbReference type="SAM" id="MobiDB-lite"/>
    </source>
</evidence>
<keyword evidence="3" id="KW-1185">Reference proteome</keyword>
<reference evidence="2" key="1">
    <citation type="submission" date="2021-06" db="EMBL/GenBank/DDBJ databases">
        <title>Comparative genomics, transcriptomics and evolutionary studies reveal genomic signatures of adaptation to plant cell wall in hemibiotrophic fungi.</title>
        <authorList>
            <consortium name="DOE Joint Genome Institute"/>
            <person name="Baroncelli R."/>
            <person name="Diaz J.F."/>
            <person name="Benocci T."/>
            <person name="Peng M."/>
            <person name="Battaglia E."/>
            <person name="Haridas S."/>
            <person name="Andreopoulos W."/>
            <person name="Labutti K."/>
            <person name="Pangilinan J."/>
            <person name="Floch G.L."/>
            <person name="Makela M.R."/>
            <person name="Henrissat B."/>
            <person name="Grigoriev I.V."/>
            <person name="Crouch J.A."/>
            <person name="De Vries R.P."/>
            <person name="Sukno S.A."/>
            <person name="Thon M.R."/>
        </authorList>
    </citation>
    <scope>NUCLEOTIDE SEQUENCE</scope>
    <source>
        <strain evidence="2">CBS 193.32</strain>
    </source>
</reference>
<dbReference type="EMBL" id="JAHMHR010000067">
    <property type="protein sequence ID" value="KAK1658920.1"/>
    <property type="molecule type" value="Genomic_DNA"/>
</dbReference>
<evidence type="ECO:0000313" key="3">
    <source>
        <dbReference type="Proteomes" id="UP001224890"/>
    </source>
</evidence>
<feature type="compositionally biased region" description="Polar residues" evidence="1">
    <location>
        <begin position="264"/>
        <end position="277"/>
    </location>
</feature>
<organism evidence="2 3">
    <name type="scientific">Colletotrichum godetiae</name>
    <dbReference type="NCBI Taxonomy" id="1209918"/>
    <lineage>
        <taxon>Eukaryota</taxon>
        <taxon>Fungi</taxon>
        <taxon>Dikarya</taxon>
        <taxon>Ascomycota</taxon>
        <taxon>Pezizomycotina</taxon>
        <taxon>Sordariomycetes</taxon>
        <taxon>Hypocreomycetidae</taxon>
        <taxon>Glomerellales</taxon>
        <taxon>Glomerellaceae</taxon>
        <taxon>Colletotrichum</taxon>
        <taxon>Colletotrichum acutatum species complex</taxon>
    </lineage>
</organism>
<dbReference type="RefSeq" id="XP_060423684.1">
    <property type="nucleotide sequence ID" value="XM_060572985.1"/>
</dbReference>
<dbReference type="Proteomes" id="UP001224890">
    <property type="component" value="Unassembled WGS sequence"/>
</dbReference>
<accession>A0AAJ0EMQ1</accession>
<gene>
    <name evidence="2" type="ORF">BDP55DRAFT_637424</name>
</gene>
<sequence>MEALALAQCRIHSETAPKDDQGRNALQTATPNMRIANMLPTRIYVPRAPPATSRYFACLLPSPFSLSCRSCWLLVVDLQLTLSSHWWPSTFSPHDAHSGRLPTCCYRGFSEAFTVLYSRPIGRDSPLASPVVGKSVIQSADTLTKKPLSKSHHPKDAPVEPAASHGPPITHAHSLGIRPFPSQTVHDRPLFFHLHLHPPAVGSIIPDGKKTGTPTAVPPIADSSIAGCGCLWFCGAVLYTRSAPHTHLQLGHLDPPRSSRHQDNLPSSQPTRQLTKSPKSDDLRNAPYIAADLSKTSRLSLILSLTPETVDKTLADPENHR</sequence>
<comment type="caution">
    <text evidence="2">The sequence shown here is derived from an EMBL/GenBank/DDBJ whole genome shotgun (WGS) entry which is preliminary data.</text>
</comment>
<proteinExistence type="predicted"/>
<feature type="region of interest" description="Disordered" evidence="1">
    <location>
        <begin position="143"/>
        <end position="178"/>
    </location>
</feature>
<dbReference type="GeneID" id="85457511"/>
<dbReference type="AlphaFoldDB" id="A0AAJ0EMQ1"/>
<feature type="region of interest" description="Disordered" evidence="1">
    <location>
        <begin position="250"/>
        <end position="285"/>
    </location>
</feature>
<evidence type="ECO:0000313" key="2">
    <source>
        <dbReference type="EMBL" id="KAK1658920.1"/>
    </source>
</evidence>
<feature type="compositionally biased region" description="Basic and acidic residues" evidence="1">
    <location>
        <begin position="254"/>
        <end position="263"/>
    </location>
</feature>
<protein>
    <submittedName>
        <fullName evidence="2">Uncharacterized protein</fullName>
    </submittedName>
</protein>
<name>A0AAJ0EMQ1_9PEZI</name>